<dbReference type="Pfam" id="PF00249">
    <property type="entry name" value="Myb_DNA-binding"/>
    <property type="match status" value="1"/>
</dbReference>
<dbReference type="Pfam" id="PF13921">
    <property type="entry name" value="Myb_DNA-bind_6"/>
    <property type="match status" value="1"/>
</dbReference>
<evidence type="ECO:0000259" key="6">
    <source>
        <dbReference type="PROSITE" id="PS51294"/>
    </source>
</evidence>
<accession>A0A0C3APW1</accession>
<reference evidence="7 8" key="1">
    <citation type="submission" date="2014-04" db="EMBL/GenBank/DDBJ databases">
        <authorList>
            <consortium name="DOE Joint Genome Institute"/>
            <person name="Kuo A."/>
            <person name="Kohler A."/>
            <person name="Nagy L.G."/>
            <person name="Floudas D."/>
            <person name="Copeland A."/>
            <person name="Barry K.W."/>
            <person name="Cichocki N."/>
            <person name="Veneault-Fourrey C."/>
            <person name="LaButti K."/>
            <person name="Lindquist E.A."/>
            <person name="Lipzen A."/>
            <person name="Lundell T."/>
            <person name="Morin E."/>
            <person name="Murat C."/>
            <person name="Sun H."/>
            <person name="Tunlid A."/>
            <person name="Henrissat B."/>
            <person name="Grigoriev I.V."/>
            <person name="Hibbett D.S."/>
            <person name="Martin F."/>
            <person name="Nordberg H.P."/>
            <person name="Cantor M.N."/>
            <person name="Hua S.X."/>
        </authorList>
    </citation>
    <scope>NUCLEOTIDE SEQUENCE [LARGE SCALE GENOMIC DNA]</scope>
    <source>
        <strain evidence="7 8">Foug A</strain>
    </source>
</reference>
<dbReference type="GO" id="GO:0019185">
    <property type="term" value="C:snRNA-activating protein complex"/>
    <property type="evidence" value="ECO:0007669"/>
    <property type="project" value="TreeGrafter"/>
</dbReference>
<feature type="domain" description="HTH myb-type" evidence="6">
    <location>
        <begin position="56"/>
        <end position="110"/>
    </location>
</feature>
<feature type="domain" description="Myb-like" evidence="5">
    <location>
        <begin position="56"/>
        <end position="106"/>
    </location>
</feature>
<evidence type="ECO:0000256" key="1">
    <source>
        <dbReference type="ARBA" id="ARBA00023015"/>
    </source>
</evidence>
<dbReference type="AlphaFoldDB" id="A0A0C3APW1"/>
<keyword evidence="2" id="KW-0238">DNA-binding</keyword>
<dbReference type="GO" id="GO:0042795">
    <property type="term" value="P:snRNA transcription by RNA polymerase II"/>
    <property type="evidence" value="ECO:0007669"/>
    <property type="project" value="TreeGrafter"/>
</dbReference>
<name>A0A0C3APW1_9AGAM</name>
<evidence type="ECO:0000256" key="2">
    <source>
        <dbReference type="ARBA" id="ARBA00023125"/>
    </source>
</evidence>
<organism evidence="7 8">
    <name type="scientific">Scleroderma citrinum Foug A</name>
    <dbReference type="NCBI Taxonomy" id="1036808"/>
    <lineage>
        <taxon>Eukaryota</taxon>
        <taxon>Fungi</taxon>
        <taxon>Dikarya</taxon>
        <taxon>Basidiomycota</taxon>
        <taxon>Agaricomycotina</taxon>
        <taxon>Agaricomycetes</taxon>
        <taxon>Agaricomycetidae</taxon>
        <taxon>Boletales</taxon>
        <taxon>Sclerodermatineae</taxon>
        <taxon>Sclerodermataceae</taxon>
        <taxon>Scleroderma</taxon>
    </lineage>
</organism>
<keyword evidence="4" id="KW-0539">Nucleus</keyword>
<dbReference type="STRING" id="1036808.A0A0C3APW1"/>
<dbReference type="OrthoDB" id="2143914at2759"/>
<dbReference type="InterPro" id="IPR009057">
    <property type="entry name" value="Homeodomain-like_sf"/>
</dbReference>
<keyword evidence="8" id="KW-1185">Reference proteome</keyword>
<dbReference type="InterPro" id="IPR001005">
    <property type="entry name" value="SANT/Myb"/>
</dbReference>
<dbReference type="PANTHER" id="PTHR46621">
    <property type="entry name" value="SNRNA-ACTIVATING PROTEIN COMPLEX SUBUNIT 4"/>
    <property type="match status" value="1"/>
</dbReference>
<dbReference type="InterPro" id="IPR017930">
    <property type="entry name" value="Myb_dom"/>
</dbReference>
<dbReference type="CDD" id="cd00167">
    <property type="entry name" value="SANT"/>
    <property type="match status" value="2"/>
</dbReference>
<dbReference type="InterPro" id="IPR051575">
    <property type="entry name" value="Myb-like_DNA-bd"/>
</dbReference>
<keyword evidence="3" id="KW-0804">Transcription</keyword>
<dbReference type="EMBL" id="KN822014">
    <property type="protein sequence ID" value="KIM67007.1"/>
    <property type="molecule type" value="Genomic_DNA"/>
</dbReference>
<dbReference type="GO" id="GO:0001006">
    <property type="term" value="F:RNA polymerase III type 3 promoter sequence-specific DNA binding"/>
    <property type="evidence" value="ECO:0007669"/>
    <property type="project" value="TreeGrafter"/>
</dbReference>
<feature type="domain" description="HTH myb-type" evidence="6">
    <location>
        <begin position="111"/>
        <end position="157"/>
    </location>
</feature>
<dbReference type="Proteomes" id="UP000053989">
    <property type="component" value="Unassembled WGS sequence"/>
</dbReference>
<dbReference type="Gene3D" id="1.10.10.60">
    <property type="entry name" value="Homeodomain-like"/>
    <property type="match status" value="3"/>
</dbReference>
<evidence type="ECO:0000313" key="7">
    <source>
        <dbReference type="EMBL" id="KIM67007.1"/>
    </source>
</evidence>
<dbReference type="SMART" id="SM00717">
    <property type="entry name" value="SANT"/>
    <property type="match status" value="3"/>
</dbReference>
<dbReference type="SUPFAM" id="SSF46689">
    <property type="entry name" value="Homeodomain-like"/>
    <property type="match status" value="2"/>
</dbReference>
<keyword evidence="1" id="KW-0805">Transcription regulation</keyword>
<gene>
    <name evidence="7" type="ORF">SCLCIDRAFT_1210457</name>
</gene>
<dbReference type="GO" id="GO:0042796">
    <property type="term" value="P:snRNA transcription by RNA polymerase III"/>
    <property type="evidence" value="ECO:0007669"/>
    <property type="project" value="TreeGrafter"/>
</dbReference>
<dbReference type="PROSITE" id="PS50090">
    <property type="entry name" value="MYB_LIKE"/>
    <property type="match status" value="3"/>
</dbReference>
<dbReference type="HOGENOM" id="CLU_028567_26_0_1"/>
<reference evidence="8" key="2">
    <citation type="submission" date="2015-01" db="EMBL/GenBank/DDBJ databases">
        <title>Evolutionary Origins and Diversification of the Mycorrhizal Mutualists.</title>
        <authorList>
            <consortium name="DOE Joint Genome Institute"/>
            <consortium name="Mycorrhizal Genomics Consortium"/>
            <person name="Kohler A."/>
            <person name="Kuo A."/>
            <person name="Nagy L.G."/>
            <person name="Floudas D."/>
            <person name="Copeland A."/>
            <person name="Barry K.W."/>
            <person name="Cichocki N."/>
            <person name="Veneault-Fourrey C."/>
            <person name="LaButti K."/>
            <person name="Lindquist E.A."/>
            <person name="Lipzen A."/>
            <person name="Lundell T."/>
            <person name="Morin E."/>
            <person name="Murat C."/>
            <person name="Riley R."/>
            <person name="Ohm R."/>
            <person name="Sun H."/>
            <person name="Tunlid A."/>
            <person name="Henrissat B."/>
            <person name="Grigoriev I.V."/>
            <person name="Hibbett D.S."/>
            <person name="Martin F."/>
        </authorList>
    </citation>
    <scope>NUCLEOTIDE SEQUENCE [LARGE SCALE GENOMIC DNA]</scope>
    <source>
        <strain evidence="8">Foug A</strain>
    </source>
</reference>
<protein>
    <submittedName>
        <fullName evidence="7">Uncharacterized protein</fullName>
    </submittedName>
</protein>
<dbReference type="PANTHER" id="PTHR46621:SF1">
    <property type="entry name" value="SNRNA-ACTIVATING PROTEIN COMPLEX SUBUNIT 4"/>
    <property type="match status" value="1"/>
</dbReference>
<evidence type="ECO:0000256" key="3">
    <source>
        <dbReference type="ARBA" id="ARBA00023163"/>
    </source>
</evidence>
<evidence type="ECO:0000313" key="8">
    <source>
        <dbReference type="Proteomes" id="UP000053989"/>
    </source>
</evidence>
<dbReference type="PROSITE" id="PS51294">
    <property type="entry name" value="HTH_MYB"/>
    <property type="match status" value="3"/>
</dbReference>
<proteinExistence type="predicted"/>
<feature type="domain" description="Myb-like" evidence="5">
    <location>
        <begin position="10"/>
        <end position="55"/>
    </location>
</feature>
<sequence>MTPERSVSRPWTVQEDELLIRAVGEHGENDNWKRVAMCVPGRTNKACRKRWLHSLAPDVKKTAWTPEEDRLLLELYALHAGKWAAIAKQIPGRTDDACSKRYREALDPQLKKGEWTAEEDAQLLQAHQQLGGRWGLVGQQLQRSGLGCRNRLFTLLL</sequence>
<feature type="domain" description="HTH myb-type" evidence="6">
    <location>
        <begin position="9"/>
        <end position="51"/>
    </location>
</feature>
<evidence type="ECO:0000256" key="4">
    <source>
        <dbReference type="ARBA" id="ARBA00023242"/>
    </source>
</evidence>
<dbReference type="InParanoid" id="A0A0C3APW1"/>
<feature type="domain" description="Myb-like" evidence="5">
    <location>
        <begin position="107"/>
        <end position="156"/>
    </location>
</feature>
<evidence type="ECO:0000259" key="5">
    <source>
        <dbReference type="PROSITE" id="PS50090"/>
    </source>
</evidence>
<dbReference type="GO" id="GO:0000978">
    <property type="term" value="F:RNA polymerase II cis-regulatory region sequence-specific DNA binding"/>
    <property type="evidence" value="ECO:0007669"/>
    <property type="project" value="TreeGrafter"/>
</dbReference>